<name>A0A183JG52_9TREM</name>
<dbReference type="AlphaFoldDB" id="A0A183JG52"/>
<dbReference type="EMBL" id="UZAK01001402">
    <property type="protein sequence ID" value="VDO69108.1"/>
    <property type="molecule type" value="Genomic_DNA"/>
</dbReference>
<protein>
    <submittedName>
        <fullName evidence="3">tRNA-dihydrouridine synthase</fullName>
    </submittedName>
</protein>
<evidence type="ECO:0000313" key="2">
    <source>
        <dbReference type="Proteomes" id="UP000279833"/>
    </source>
</evidence>
<proteinExistence type="predicted"/>
<evidence type="ECO:0000313" key="1">
    <source>
        <dbReference type="EMBL" id="VDO69108.1"/>
    </source>
</evidence>
<dbReference type="Proteomes" id="UP000279833">
    <property type="component" value="Unassembled WGS sequence"/>
</dbReference>
<dbReference type="WBParaSite" id="SCUD_0000167201-mRNA-1">
    <property type="protein sequence ID" value="SCUD_0000167201-mRNA-1"/>
    <property type="gene ID" value="SCUD_0000167201"/>
</dbReference>
<keyword evidence="2" id="KW-1185">Reference proteome</keyword>
<reference evidence="1 2" key="2">
    <citation type="submission" date="2018-11" db="EMBL/GenBank/DDBJ databases">
        <authorList>
            <consortium name="Pathogen Informatics"/>
        </authorList>
    </citation>
    <scope>NUCLEOTIDE SEQUENCE [LARGE SCALE GENOMIC DNA]</scope>
    <source>
        <strain evidence="1">Dakar</strain>
        <strain evidence="2">Dakar, Senegal</strain>
    </source>
</reference>
<sequence>MKTRQIHQKFIIITHPMVDGSLDNLFTSRLSVCN</sequence>
<evidence type="ECO:0000313" key="3">
    <source>
        <dbReference type="WBParaSite" id="SCUD_0000167201-mRNA-1"/>
    </source>
</evidence>
<reference evidence="3" key="1">
    <citation type="submission" date="2016-06" db="UniProtKB">
        <authorList>
            <consortium name="WormBaseParasite"/>
        </authorList>
    </citation>
    <scope>IDENTIFICATION</scope>
</reference>
<accession>A0A183JG52</accession>
<gene>
    <name evidence="1" type="ORF">SCUD_LOCUS1670</name>
</gene>
<organism evidence="3">
    <name type="scientific">Schistosoma curassoni</name>
    <dbReference type="NCBI Taxonomy" id="6186"/>
    <lineage>
        <taxon>Eukaryota</taxon>
        <taxon>Metazoa</taxon>
        <taxon>Spiralia</taxon>
        <taxon>Lophotrochozoa</taxon>
        <taxon>Platyhelminthes</taxon>
        <taxon>Trematoda</taxon>
        <taxon>Digenea</taxon>
        <taxon>Strigeidida</taxon>
        <taxon>Schistosomatoidea</taxon>
        <taxon>Schistosomatidae</taxon>
        <taxon>Schistosoma</taxon>
    </lineage>
</organism>